<evidence type="ECO:0000313" key="2">
    <source>
        <dbReference type="Proteomes" id="UP000403266"/>
    </source>
</evidence>
<evidence type="ECO:0000313" key="1">
    <source>
        <dbReference type="EMBL" id="MPR26010.1"/>
    </source>
</evidence>
<proteinExistence type="predicted"/>
<organism evidence="1 2">
    <name type="scientific">Microvirga tunisiensis</name>
    <dbReference type="NCBI Taxonomy" id="2108360"/>
    <lineage>
        <taxon>Bacteria</taxon>
        <taxon>Pseudomonadati</taxon>
        <taxon>Pseudomonadota</taxon>
        <taxon>Alphaproteobacteria</taxon>
        <taxon>Hyphomicrobiales</taxon>
        <taxon>Methylobacteriaceae</taxon>
        <taxon>Microvirga</taxon>
    </lineage>
</organism>
<dbReference type="Proteomes" id="UP000403266">
    <property type="component" value="Unassembled WGS sequence"/>
</dbReference>
<dbReference type="EMBL" id="VOSK01000037">
    <property type="protein sequence ID" value="MPR26010.1"/>
    <property type="molecule type" value="Genomic_DNA"/>
</dbReference>
<keyword evidence="2" id="KW-1185">Reference proteome</keyword>
<gene>
    <name evidence="1" type="ORF">FS320_12425</name>
</gene>
<dbReference type="AlphaFoldDB" id="A0A5N7MH18"/>
<accession>A0A5N7MH18</accession>
<reference evidence="1 2" key="1">
    <citation type="journal article" date="2019" name="Syst. Appl. Microbiol.">
        <title>Microvirga tunisiensis sp. nov., a root nodule symbiotic bacterium isolated from Lupinus micranthus and L. luteus grown in Northern Tunisia.</title>
        <authorList>
            <person name="Msaddak A."/>
            <person name="Rejili M."/>
            <person name="Duran D."/>
            <person name="Mars M."/>
            <person name="Palacios J.M."/>
            <person name="Ruiz-Argueso T."/>
            <person name="Rey L."/>
            <person name="Imperial J."/>
        </authorList>
    </citation>
    <scope>NUCLEOTIDE SEQUENCE [LARGE SCALE GENOMIC DNA]</scope>
    <source>
        <strain evidence="1 2">Lmie10</strain>
    </source>
</reference>
<protein>
    <submittedName>
        <fullName evidence="1">Uncharacterized protein</fullName>
    </submittedName>
</protein>
<comment type="caution">
    <text evidence="1">The sequence shown here is derived from an EMBL/GenBank/DDBJ whole genome shotgun (WGS) entry which is preliminary data.</text>
</comment>
<dbReference type="RefSeq" id="WP_152711919.1">
    <property type="nucleotide sequence ID" value="NZ_VOSJ01000032.1"/>
</dbReference>
<sequence>MRGLSIATDDAKLRVAAAQEETSATLRTLTPVVLVIVPHDRAAAMIPVAVPSVSPFTPTSTVVAITISR</sequence>
<name>A0A5N7MH18_9HYPH</name>